<dbReference type="SUPFAM" id="SSF47203">
    <property type="entry name" value="Acyl-CoA dehydrogenase C-terminal domain-like"/>
    <property type="match status" value="2"/>
</dbReference>
<dbReference type="Pfam" id="PF02770">
    <property type="entry name" value="Acyl-CoA_dh_M"/>
    <property type="match status" value="1"/>
</dbReference>
<evidence type="ECO:0000256" key="1">
    <source>
        <dbReference type="ARBA" id="ARBA00001974"/>
    </source>
</evidence>
<comment type="caution">
    <text evidence="10">The sequence shown here is derived from an EMBL/GenBank/DDBJ whole genome shotgun (WGS) entry which is preliminary data.</text>
</comment>
<dbReference type="InterPro" id="IPR052161">
    <property type="entry name" value="Mycobact_Acyl-CoA_DH"/>
</dbReference>
<feature type="domain" description="Acyl-CoA dehydrogenase/oxidase N-terminal" evidence="9">
    <location>
        <begin position="4"/>
        <end position="118"/>
    </location>
</feature>
<dbReference type="Gene3D" id="1.20.140.10">
    <property type="entry name" value="Butyryl-CoA Dehydrogenase, subunit A, domain 3"/>
    <property type="match status" value="2"/>
</dbReference>
<dbReference type="EMBL" id="BAABAT010000009">
    <property type="protein sequence ID" value="GAA4250329.1"/>
    <property type="molecule type" value="Genomic_DNA"/>
</dbReference>
<dbReference type="Gene3D" id="2.40.110.10">
    <property type="entry name" value="Butyryl-CoA Dehydrogenase, subunit A, domain 2"/>
    <property type="match status" value="1"/>
</dbReference>
<evidence type="ECO:0000256" key="4">
    <source>
        <dbReference type="ARBA" id="ARBA00022827"/>
    </source>
</evidence>
<accession>A0ABP8D927</accession>
<feature type="domain" description="Acyl-CoA dehydrogenase/oxidase C-terminal" evidence="7">
    <location>
        <begin position="557"/>
        <end position="697"/>
    </location>
</feature>
<dbReference type="Gene3D" id="1.10.540.10">
    <property type="entry name" value="Acyl-CoA dehydrogenase/oxidase, N-terminal domain"/>
    <property type="match status" value="2"/>
</dbReference>
<dbReference type="InterPro" id="IPR037069">
    <property type="entry name" value="AcylCoA_DH/ox_N_sf"/>
</dbReference>
<organism evidence="10 11">
    <name type="scientific">Dactylosporangium darangshiense</name>
    <dbReference type="NCBI Taxonomy" id="579108"/>
    <lineage>
        <taxon>Bacteria</taxon>
        <taxon>Bacillati</taxon>
        <taxon>Actinomycetota</taxon>
        <taxon>Actinomycetes</taxon>
        <taxon>Micromonosporales</taxon>
        <taxon>Micromonosporaceae</taxon>
        <taxon>Dactylosporangium</taxon>
    </lineage>
</organism>
<evidence type="ECO:0000313" key="10">
    <source>
        <dbReference type="EMBL" id="GAA4250329.1"/>
    </source>
</evidence>
<dbReference type="InterPro" id="IPR009075">
    <property type="entry name" value="AcylCo_DH/oxidase_C"/>
</dbReference>
<comment type="cofactor">
    <cofactor evidence="1 6">
        <name>FAD</name>
        <dbReference type="ChEBI" id="CHEBI:57692"/>
    </cofactor>
</comment>
<feature type="domain" description="Acyl-CoA dehydrogenase/oxidase N-terminal" evidence="9">
    <location>
        <begin position="403"/>
        <end position="447"/>
    </location>
</feature>
<dbReference type="PANTHER" id="PTHR43292:SF3">
    <property type="entry name" value="ACYL-COA DEHYDROGENASE FADE29"/>
    <property type="match status" value="1"/>
</dbReference>
<evidence type="ECO:0000256" key="2">
    <source>
        <dbReference type="ARBA" id="ARBA00009347"/>
    </source>
</evidence>
<dbReference type="InterPro" id="IPR046373">
    <property type="entry name" value="Acyl-CoA_Oxase/DH_mid-dom_sf"/>
</dbReference>
<name>A0ABP8D927_9ACTN</name>
<evidence type="ECO:0000256" key="6">
    <source>
        <dbReference type="RuleBase" id="RU362125"/>
    </source>
</evidence>
<evidence type="ECO:0000259" key="7">
    <source>
        <dbReference type="Pfam" id="PF00441"/>
    </source>
</evidence>
<sequence>MGRDFRAEVRAWLAEHLTGDFAPLVGTGGPGREHEHLDLRARWERELGAAGWIGLGWPEPYGRGASIAEQVVFFEEYARAGGPGRLSHIGEYLLAPTLIAHGTEEQQARFLPPIARGEELWCQGYSEPEAGSDLAGVRTRAELTDGEWRVTGQKVWTSLAHIADWCFVLARTGPGERKADLSYLLVPMRQDGVRVRPIVQLTGTSEFNEVFFDAAVTDEANVVGSPGDGWRVATSTLAFERGVATLGQQVGFARELDAVVARAALCDPLVADRVVAAWAGLQGLRHHALRTLSATEPDPTAASVAKLLWATWHQSLGELALAVDGPSATVLRGAPYELTDAQHLFLFTRADTIYGGSNEIQRNIIASRRMGASTVDFAGEFTPEQAALRDSVRAFLASPGYSWERLTGELGLTALPIAEEHGGFGATFVEAGIALEEAGAALLAAPLLSTTAAALSLDPALPAAAALLPSLAEGTTIAALALGGGVTFDERTGVLDGRVEHVLDGDAAGVFIVEAAGSLYATDAAVAHPVPTLDSTRGQATVVFTAAPARLVAPAGAQHALDVLHAALAAESVGVARAALRIAVEHLQTRHQFGVPLSTFQALRHRVADLYVLLEQATSTARHALRVAGTEEFALAAPLAKLSATEAAFTLTREAIQLLGGIGFTWEHSAHRYLKRAAANHLLAGDPASLRRLLLARAFA</sequence>
<evidence type="ECO:0000259" key="8">
    <source>
        <dbReference type="Pfam" id="PF02770"/>
    </source>
</evidence>
<evidence type="ECO:0008006" key="12">
    <source>
        <dbReference type="Google" id="ProtNLM"/>
    </source>
</evidence>
<reference evidence="11" key="1">
    <citation type="journal article" date="2019" name="Int. J. Syst. Evol. Microbiol.">
        <title>The Global Catalogue of Microorganisms (GCM) 10K type strain sequencing project: providing services to taxonomists for standard genome sequencing and annotation.</title>
        <authorList>
            <consortium name="The Broad Institute Genomics Platform"/>
            <consortium name="The Broad Institute Genome Sequencing Center for Infectious Disease"/>
            <person name="Wu L."/>
            <person name="Ma J."/>
        </authorList>
    </citation>
    <scope>NUCLEOTIDE SEQUENCE [LARGE SCALE GENOMIC DNA]</scope>
    <source>
        <strain evidence="11">JCM 17441</strain>
    </source>
</reference>
<keyword evidence="5 6" id="KW-0560">Oxidoreductase</keyword>
<dbReference type="Proteomes" id="UP001500620">
    <property type="component" value="Unassembled WGS sequence"/>
</dbReference>
<evidence type="ECO:0000313" key="11">
    <source>
        <dbReference type="Proteomes" id="UP001500620"/>
    </source>
</evidence>
<keyword evidence="3 6" id="KW-0285">Flavoprotein</keyword>
<comment type="similarity">
    <text evidence="2 6">Belongs to the acyl-CoA dehydrogenase family.</text>
</comment>
<gene>
    <name evidence="10" type="ORF">GCM10022255_038410</name>
</gene>
<dbReference type="InterPro" id="IPR013786">
    <property type="entry name" value="AcylCoA_DH/ox_N"/>
</dbReference>
<keyword evidence="4 6" id="KW-0274">FAD</keyword>
<dbReference type="InterPro" id="IPR036250">
    <property type="entry name" value="AcylCo_DH-like_C"/>
</dbReference>
<dbReference type="SUPFAM" id="SSF56645">
    <property type="entry name" value="Acyl-CoA dehydrogenase NM domain-like"/>
    <property type="match status" value="2"/>
</dbReference>
<feature type="domain" description="Acyl-CoA oxidase/dehydrogenase middle" evidence="8">
    <location>
        <begin position="122"/>
        <end position="213"/>
    </location>
</feature>
<evidence type="ECO:0000259" key="9">
    <source>
        <dbReference type="Pfam" id="PF02771"/>
    </source>
</evidence>
<evidence type="ECO:0000256" key="3">
    <source>
        <dbReference type="ARBA" id="ARBA00022630"/>
    </source>
</evidence>
<dbReference type="InterPro" id="IPR006091">
    <property type="entry name" value="Acyl-CoA_Oxase/DH_mid-dom"/>
</dbReference>
<dbReference type="PANTHER" id="PTHR43292">
    <property type="entry name" value="ACYL-COA DEHYDROGENASE"/>
    <property type="match status" value="1"/>
</dbReference>
<dbReference type="InterPro" id="IPR009100">
    <property type="entry name" value="AcylCoA_DH/oxidase_NM_dom_sf"/>
</dbReference>
<evidence type="ECO:0000256" key="5">
    <source>
        <dbReference type="ARBA" id="ARBA00023002"/>
    </source>
</evidence>
<proteinExistence type="inferred from homology"/>
<dbReference type="Pfam" id="PF00441">
    <property type="entry name" value="Acyl-CoA_dh_1"/>
    <property type="match status" value="2"/>
</dbReference>
<feature type="domain" description="Acyl-CoA dehydrogenase/oxidase C-terminal" evidence="7">
    <location>
        <begin position="227"/>
        <end position="368"/>
    </location>
</feature>
<dbReference type="Pfam" id="PF02771">
    <property type="entry name" value="Acyl-CoA_dh_N"/>
    <property type="match status" value="2"/>
</dbReference>
<keyword evidence="11" id="KW-1185">Reference proteome</keyword>
<protein>
    <recommendedName>
        <fullName evidence="12">Acyl-CoA dehydrogenase</fullName>
    </recommendedName>
</protein>